<dbReference type="InterPro" id="IPR018980">
    <property type="entry name" value="FERM_PH-like_C"/>
</dbReference>
<dbReference type="Gene3D" id="2.30.29.30">
    <property type="entry name" value="Pleckstrin-homology domain (PH domain)/Phosphotyrosine-binding domain (PTB)"/>
    <property type="match status" value="1"/>
</dbReference>
<feature type="domain" description="FERM" evidence="5">
    <location>
        <begin position="5"/>
        <end position="301"/>
    </location>
</feature>
<feature type="region of interest" description="Disordered" evidence="4">
    <location>
        <begin position="530"/>
        <end position="562"/>
    </location>
</feature>
<name>A0A814DN35_9BILA</name>
<dbReference type="SUPFAM" id="SSF47031">
    <property type="entry name" value="Second domain of FERM"/>
    <property type="match status" value="1"/>
</dbReference>
<dbReference type="InterPro" id="IPR019749">
    <property type="entry name" value="Band_41_domain"/>
</dbReference>
<comment type="subcellular location">
    <subcellularLocation>
        <location evidence="1">Cell membrane</location>
        <topology evidence="1">Peripheral membrane protein</topology>
    </subcellularLocation>
</comment>
<dbReference type="CDD" id="cd14473">
    <property type="entry name" value="FERM_B-lobe"/>
    <property type="match status" value="1"/>
</dbReference>
<feature type="compositionally biased region" description="Basic and acidic residues" evidence="4">
    <location>
        <begin position="530"/>
        <end position="550"/>
    </location>
</feature>
<dbReference type="SUPFAM" id="SSF48678">
    <property type="entry name" value="Moesin tail domain"/>
    <property type="match status" value="1"/>
</dbReference>
<dbReference type="GO" id="GO:0005886">
    <property type="term" value="C:plasma membrane"/>
    <property type="evidence" value="ECO:0007669"/>
    <property type="project" value="UniProtKB-SubCell"/>
</dbReference>
<dbReference type="InterPro" id="IPR014352">
    <property type="entry name" value="FERM/acyl-CoA-bd_prot_sf"/>
</dbReference>
<dbReference type="SMART" id="SM00295">
    <property type="entry name" value="B41"/>
    <property type="match status" value="1"/>
</dbReference>
<dbReference type="InterPro" id="IPR018979">
    <property type="entry name" value="FERM_N"/>
</dbReference>
<dbReference type="PROSITE" id="PS00661">
    <property type="entry name" value="FERM_2"/>
    <property type="match status" value="1"/>
</dbReference>
<protein>
    <recommendedName>
        <fullName evidence="5">FERM domain-containing protein</fullName>
    </recommendedName>
</protein>
<proteinExistence type="predicted"/>
<evidence type="ECO:0000259" key="5">
    <source>
        <dbReference type="PROSITE" id="PS50057"/>
    </source>
</evidence>
<dbReference type="PIRSF" id="PIRSF002305">
    <property type="entry name" value="ERM"/>
    <property type="match status" value="1"/>
</dbReference>
<dbReference type="GO" id="GO:0003779">
    <property type="term" value="F:actin binding"/>
    <property type="evidence" value="ECO:0007669"/>
    <property type="project" value="InterPro"/>
</dbReference>
<accession>A0A814DN35</accession>
<feature type="region of interest" description="Disordered" evidence="4">
    <location>
        <begin position="478"/>
        <end position="516"/>
    </location>
</feature>
<dbReference type="SMART" id="SM01196">
    <property type="entry name" value="FERM_C"/>
    <property type="match status" value="1"/>
</dbReference>
<evidence type="ECO:0000313" key="7">
    <source>
        <dbReference type="Proteomes" id="UP000663864"/>
    </source>
</evidence>
<evidence type="ECO:0000256" key="3">
    <source>
        <dbReference type="ARBA" id="ARBA00023136"/>
    </source>
</evidence>
<evidence type="ECO:0000256" key="1">
    <source>
        <dbReference type="ARBA" id="ARBA00004202"/>
    </source>
</evidence>
<keyword evidence="3" id="KW-0472">Membrane</keyword>
<evidence type="ECO:0000256" key="2">
    <source>
        <dbReference type="ARBA" id="ARBA00022475"/>
    </source>
</evidence>
<dbReference type="InterPro" id="IPR011174">
    <property type="entry name" value="ERM"/>
</dbReference>
<evidence type="ECO:0000313" key="6">
    <source>
        <dbReference type="EMBL" id="CAF0956756.1"/>
    </source>
</evidence>
<dbReference type="InterPro" id="IPR008954">
    <property type="entry name" value="Moesin_tail_sf"/>
</dbReference>
<organism evidence="6 7">
    <name type="scientific">Rotaria sordida</name>
    <dbReference type="NCBI Taxonomy" id="392033"/>
    <lineage>
        <taxon>Eukaryota</taxon>
        <taxon>Metazoa</taxon>
        <taxon>Spiralia</taxon>
        <taxon>Gnathifera</taxon>
        <taxon>Rotifera</taxon>
        <taxon>Eurotatoria</taxon>
        <taxon>Bdelloidea</taxon>
        <taxon>Philodinida</taxon>
        <taxon>Philodinidae</taxon>
        <taxon>Rotaria</taxon>
    </lineage>
</organism>
<dbReference type="Pfam" id="PF00373">
    <property type="entry name" value="FERM_M"/>
    <property type="match status" value="1"/>
</dbReference>
<dbReference type="Gene3D" id="6.10.360.10">
    <property type="match status" value="1"/>
</dbReference>
<dbReference type="SUPFAM" id="SSF50729">
    <property type="entry name" value="PH domain-like"/>
    <property type="match status" value="1"/>
</dbReference>
<dbReference type="InterPro" id="IPR035963">
    <property type="entry name" value="FERM_2"/>
</dbReference>
<dbReference type="AlphaFoldDB" id="A0A814DN35"/>
<dbReference type="InterPro" id="IPR019747">
    <property type="entry name" value="FERM_CS"/>
</dbReference>
<sequence length="599" mass="72253">MAPKKSFNVHVTSVEFEFDFSIDPNTTGKQLLDQVAKNVGIREIWYFGLRFTDSKNVTCWLRPDKKILSQDVQKEQKNELEVVQFVFLVRFFPEDVSELIEEITQRFFYRQVKNSILTDEIYCPPETCVLLASYAMQVKYEDYDENKHKPGMLTKERLLPGRVQDQFRLSNEEWEKRVMNWWREHKGFTSEDAMLEYLKIVQDLDMYGVTYFEIQNRNGTNLYLGIDALGINIYDTDDKLTPKIGFAWGEIRNITFNGKKFFIKPIDRSSPDFVFIVPRLRINRQMISLSMGNHELYMSRRTQETMELRQIKAQAEAKKLALGEQRERTKTEIERRKQVEQEREVLQRKIEELERKKPPRLFTQSTETESFEDQNTMKNEMENKRRQVEEAELRLQREREEDERKQQRMMERIQYEQQEKEKIQLWRLNNPVCFWVQEIEKTRLLAEENAQEAQRKENEARQIEEDLRETQMRVLQAQQQDNNHYTKQKERYQQPADDVETDEEDNSIGRNGQDVELYTDENIPHYVEKRTTVMSRDHSRKQKLEEERRNLQQQQQKADTREDKIYRENTIDRGIDKYKTLKKIREGTVKRRIDEFEAM</sequence>
<dbReference type="FunFam" id="1.20.80.10:FF:000002">
    <property type="entry name" value="radixin isoform X1"/>
    <property type="match status" value="1"/>
</dbReference>
<feature type="compositionally biased region" description="Acidic residues" evidence="4">
    <location>
        <begin position="497"/>
        <end position="506"/>
    </location>
</feature>
<keyword evidence="2" id="KW-1003">Cell membrane</keyword>
<dbReference type="EMBL" id="CAJNOT010000367">
    <property type="protein sequence ID" value="CAF0956756.1"/>
    <property type="molecule type" value="Genomic_DNA"/>
</dbReference>
<dbReference type="Gene3D" id="3.10.20.90">
    <property type="entry name" value="Phosphatidylinositol 3-kinase Catalytic Subunit, Chain A, domain 1"/>
    <property type="match status" value="1"/>
</dbReference>
<reference evidence="6" key="1">
    <citation type="submission" date="2021-02" db="EMBL/GenBank/DDBJ databases">
        <authorList>
            <person name="Nowell W R."/>
        </authorList>
    </citation>
    <scope>NUCLEOTIDE SEQUENCE</scope>
</reference>
<gene>
    <name evidence="6" type="ORF">ZHD862_LOCUS10300</name>
</gene>
<dbReference type="PANTHER" id="PTHR23281">
    <property type="entry name" value="MERLIN/MOESIN/EZRIN/RADIXIN"/>
    <property type="match status" value="1"/>
</dbReference>
<dbReference type="InterPro" id="IPR000299">
    <property type="entry name" value="FERM_domain"/>
</dbReference>
<feature type="compositionally biased region" description="Polar residues" evidence="4">
    <location>
        <begin position="362"/>
        <end position="378"/>
    </location>
</feature>
<dbReference type="InterPro" id="IPR019748">
    <property type="entry name" value="FERM_central"/>
</dbReference>
<dbReference type="CDD" id="cd13194">
    <property type="entry name" value="FERM_C_ERM"/>
    <property type="match status" value="1"/>
</dbReference>
<dbReference type="PRINTS" id="PR00661">
    <property type="entry name" value="ERMFAMILY"/>
</dbReference>
<dbReference type="InterPro" id="IPR011259">
    <property type="entry name" value="ERM_C_dom"/>
</dbReference>
<dbReference type="Gene3D" id="1.20.80.10">
    <property type="match status" value="1"/>
</dbReference>
<feature type="compositionally biased region" description="Basic and acidic residues" evidence="4">
    <location>
        <begin position="379"/>
        <end position="389"/>
    </location>
</feature>
<dbReference type="InterPro" id="IPR041789">
    <property type="entry name" value="ERM_FERM_C"/>
</dbReference>
<evidence type="ECO:0000256" key="4">
    <source>
        <dbReference type="SAM" id="MobiDB-lite"/>
    </source>
</evidence>
<feature type="region of interest" description="Disordered" evidence="4">
    <location>
        <begin position="356"/>
        <end position="389"/>
    </location>
</feature>
<dbReference type="PROSITE" id="PS50057">
    <property type="entry name" value="FERM_3"/>
    <property type="match status" value="1"/>
</dbReference>
<dbReference type="PRINTS" id="PR00935">
    <property type="entry name" value="BAND41"/>
</dbReference>
<dbReference type="InterPro" id="IPR029071">
    <property type="entry name" value="Ubiquitin-like_domsf"/>
</dbReference>
<dbReference type="InterPro" id="IPR000798">
    <property type="entry name" value="Ez/rad/moesin-like"/>
</dbReference>
<dbReference type="Pfam" id="PF00769">
    <property type="entry name" value="ERM_C"/>
    <property type="match status" value="1"/>
</dbReference>
<dbReference type="Proteomes" id="UP000663864">
    <property type="component" value="Unassembled WGS sequence"/>
</dbReference>
<dbReference type="Pfam" id="PF09379">
    <property type="entry name" value="FERM_N"/>
    <property type="match status" value="1"/>
</dbReference>
<dbReference type="InterPro" id="IPR011993">
    <property type="entry name" value="PH-like_dom_sf"/>
</dbReference>
<dbReference type="Pfam" id="PF09380">
    <property type="entry name" value="FERM_C"/>
    <property type="match status" value="1"/>
</dbReference>
<dbReference type="SUPFAM" id="SSF54236">
    <property type="entry name" value="Ubiquitin-like"/>
    <property type="match status" value="1"/>
</dbReference>
<comment type="caution">
    <text evidence="6">The sequence shown here is derived from an EMBL/GenBank/DDBJ whole genome shotgun (WGS) entry which is preliminary data.</text>
</comment>